<evidence type="ECO:0000256" key="1">
    <source>
        <dbReference type="SAM" id="MobiDB-lite"/>
    </source>
</evidence>
<dbReference type="KEGG" id="hir:HETIRDRAFT_426785"/>
<dbReference type="AlphaFoldDB" id="W4K6G1"/>
<evidence type="ECO:0000313" key="4">
    <source>
        <dbReference type="Proteomes" id="UP000030671"/>
    </source>
</evidence>
<proteinExistence type="predicted"/>
<dbReference type="HOGENOM" id="CLU_1970843_0_0_1"/>
<protein>
    <recommendedName>
        <fullName evidence="2">GST N-terminal domain-containing protein</fullName>
    </recommendedName>
</protein>
<keyword evidence="4" id="KW-1185">Reference proteome</keyword>
<dbReference type="InterPro" id="IPR036249">
    <property type="entry name" value="Thioredoxin-like_sf"/>
</dbReference>
<dbReference type="GeneID" id="20674146"/>
<dbReference type="Proteomes" id="UP000030671">
    <property type="component" value="Unassembled WGS sequence"/>
</dbReference>
<accession>W4K6G1</accession>
<evidence type="ECO:0000259" key="2">
    <source>
        <dbReference type="Pfam" id="PF13409"/>
    </source>
</evidence>
<feature type="region of interest" description="Disordered" evidence="1">
    <location>
        <begin position="106"/>
        <end position="127"/>
    </location>
</feature>
<dbReference type="EMBL" id="KI925458">
    <property type="protein sequence ID" value="ETW81324.1"/>
    <property type="molecule type" value="Genomic_DNA"/>
</dbReference>
<reference evidence="3 4" key="1">
    <citation type="journal article" date="2012" name="New Phytol.">
        <title>Insight into trade-off between wood decay and parasitism from the genome of a fungal forest pathogen.</title>
        <authorList>
            <person name="Olson A."/>
            <person name="Aerts A."/>
            <person name="Asiegbu F."/>
            <person name="Belbahri L."/>
            <person name="Bouzid O."/>
            <person name="Broberg A."/>
            <person name="Canback B."/>
            <person name="Coutinho P.M."/>
            <person name="Cullen D."/>
            <person name="Dalman K."/>
            <person name="Deflorio G."/>
            <person name="van Diepen L.T."/>
            <person name="Dunand C."/>
            <person name="Duplessis S."/>
            <person name="Durling M."/>
            <person name="Gonthier P."/>
            <person name="Grimwood J."/>
            <person name="Fossdal C.G."/>
            <person name="Hansson D."/>
            <person name="Henrissat B."/>
            <person name="Hietala A."/>
            <person name="Himmelstrand K."/>
            <person name="Hoffmeister D."/>
            <person name="Hogberg N."/>
            <person name="James T.Y."/>
            <person name="Karlsson M."/>
            <person name="Kohler A."/>
            <person name="Kues U."/>
            <person name="Lee Y.H."/>
            <person name="Lin Y.C."/>
            <person name="Lind M."/>
            <person name="Lindquist E."/>
            <person name="Lombard V."/>
            <person name="Lucas S."/>
            <person name="Lunden K."/>
            <person name="Morin E."/>
            <person name="Murat C."/>
            <person name="Park J."/>
            <person name="Raffaello T."/>
            <person name="Rouze P."/>
            <person name="Salamov A."/>
            <person name="Schmutz J."/>
            <person name="Solheim H."/>
            <person name="Stahlberg J."/>
            <person name="Velez H."/>
            <person name="de Vries R.P."/>
            <person name="Wiebenga A."/>
            <person name="Woodward S."/>
            <person name="Yakovlev I."/>
            <person name="Garbelotto M."/>
            <person name="Martin F."/>
            <person name="Grigoriev I.V."/>
            <person name="Stenlid J."/>
        </authorList>
    </citation>
    <scope>NUCLEOTIDE SEQUENCE [LARGE SCALE GENOMIC DNA]</scope>
    <source>
        <strain evidence="3 4">TC 32-1</strain>
    </source>
</reference>
<dbReference type="InterPro" id="IPR004045">
    <property type="entry name" value="Glutathione_S-Trfase_N"/>
</dbReference>
<sequence>MPLVKPLEVYFSIPKQLIKTLPAHSLITPPTGHRFALNMKALPYKTVWVEYPDIAGIREKLGAGPSGTRADEPLYTMPVIQDLATGAVVVDSFKIVQYLDTTNTTRENGRQYQDADTEPRHRIQTRP</sequence>
<dbReference type="RefSeq" id="XP_009545991.1">
    <property type="nucleotide sequence ID" value="XM_009547696.1"/>
</dbReference>
<organism evidence="3 4">
    <name type="scientific">Heterobasidion irregulare (strain TC 32-1)</name>
    <dbReference type="NCBI Taxonomy" id="747525"/>
    <lineage>
        <taxon>Eukaryota</taxon>
        <taxon>Fungi</taxon>
        <taxon>Dikarya</taxon>
        <taxon>Basidiomycota</taxon>
        <taxon>Agaricomycotina</taxon>
        <taxon>Agaricomycetes</taxon>
        <taxon>Russulales</taxon>
        <taxon>Bondarzewiaceae</taxon>
        <taxon>Heterobasidion</taxon>
        <taxon>Heterobasidion annosum species complex</taxon>
    </lineage>
</organism>
<dbReference type="Gene3D" id="3.40.30.10">
    <property type="entry name" value="Glutaredoxin"/>
    <property type="match status" value="1"/>
</dbReference>
<gene>
    <name evidence="3" type="ORF">HETIRDRAFT_426785</name>
</gene>
<feature type="domain" description="GST N-terminal" evidence="2">
    <location>
        <begin position="34"/>
        <end position="101"/>
    </location>
</feature>
<dbReference type="OrthoDB" id="4951845at2759"/>
<dbReference type="InParanoid" id="W4K6G1"/>
<evidence type="ECO:0000313" key="3">
    <source>
        <dbReference type="EMBL" id="ETW81324.1"/>
    </source>
</evidence>
<dbReference type="Pfam" id="PF13409">
    <property type="entry name" value="GST_N_2"/>
    <property type="match status" value="1"/>
</dbReference>
<dbReference type="SUPFAM" id="SSF52833">
    <property type="entry name" value="Thioredoxin-like"/>
    <property type="match status" value="1"/>
</dbReference>
<name>W4K6G1_HETIT</name>